<evidence type="ECO:0000313" key="2">
    <source>
        <dbReference type="EMBL" id="KAH3883238.1"/>
    </source>
</evidence>
<dbReference type="AlphaFoldDB" id="A0A9D4MVS1"/>
<dbReference type="EMBL" id="JAIWYP010000001">
    <property type="protein sequence ID" value="KAH3883238.1"/>
    <property type="molecule type" value="Genomic_DNA"/>
</dbReference>
<name>A0A9D4MVS1_DREPO</name>
<feature type="region of interest" description="Disordered" evidence="1">
    <location>
        <begin position="1"/>
        <end position="21"/>
    </location>
</feature>
<evidence type="ECO:0000256" key="1">
    <source>
        <dbReference type="SAM" id="MobiDB-lite"/>
    </source>
</evidence>
<keyword evidence="3" id="KW-1185">Reference proteome</keyword>
<reference evidence="2" key="1">
    <citation type="journal article" date="2019" name="bioRxiv">
        <title>The Genome of the Zebra Mussel, Dreissena polymorpha: A Resource for Invasive Species Research.</title>
        <authorList>
            <person name="McCartney M.A."/>
            <person name="Auch B."/>
            <person name="Kono T."/>
            <person name="Mallez S."/>
            <person name="Zhang Y."/>
            <person name="Obille A."/>
            <person name="Becker A."/>
            <person name="Abrahante J.E."/>
            <person name="Garbe J."/>
            <person name="Badalamenti J.P."/>
            <person name="Herman A."/>
            <person name="Mangelson H."/>
            <person name="Liachko I."/>
            <person name="Sullivan S."/>
            <person name="Sone E.D."/>
            <person name="Koren S."/>
            <person name="Silverstein K.A.T."/>
            <person name="Beckman K.B."/>
            <person name="Gohl D.M."/>
        </authorList>
    </citation>
    <scope>NUCLEOTIDE SEQUENCE</scope>
    <source>
        <strain evidence="2">Duluth1</strain>
        <tissue evidence="2">Whole animal</tissue>
    </source>
</reference>
<evidence type="ECO:0000313" key="3">
    <source>
        <dbReference type="Proteomes" id="UP000828390"/>
    </source>
</evidence>
<dbReference type="Proteomes" id="UP000828390">
    <property type="component" value="Unassembled WGS sequence"/>
</dbReference>
<feature type="compositionally biased region" description="Polar residues" evidence="1">
    <location>
        <begin position="9"/>
        <end position="21"/>
    </location>
</feature>
<sequence>MEDPAALSNDVTELSMSAQSSANDLIDSAKSSANDVIDSAKSSGLDVKSVVNERSFARQVALSDGMKGADMATEDSVVKERTEDVGDVMTTPTEEHDESVVTELLTDDASEKNGGKSADIATVPVFACPCLLLLLSGAKIAFAALVLLTEVTSAGAGIVYSCHLC</sequence>
<gene>
    <name evidence="2" type="ORF">DPMN_007192</name>
</gene>
<proteinExistence type="predicted"/>
<reference evidence="2" key="2">
    <citation type="submission" date="2020-11" db="EMBL/GenBank/DDBJ databases">
        <authorList>
            <person name="McCartney M.A."/>
            <person name="Auch B."/>
            <person name="Kono T."/>
            <person name="Mallez S."/>
            <person name="Becker A."/>
            <person name="Gohl D.M."/>
            <person name="Silverstein K.A.T."/>
            <person name="Koren S."/>
            <person name="Bechman K.B."/>
            <person name="Herman A."/>
            <person name="Abrahante J.E."/>
            <person name="Garbe J."/>
        </authorList>
    </citation>
    <scope>NUCLEOTIDE SEQUENCE</scope>
    <source>
        <strain evidence="2">Duluth1</strain>
        <tissue evidence="2">Whole animal</tissue>
    </source>
</reference>
<comment type="caution">
    <text evidence="2">The sequence shown here is derived from an EMBL/GenBank/DDBJ whole genome shotgun (WGS) entry which is preliminary data.</text>
</comment>
<accession>A0A9D4MVS1</accession>
<protein>
    <submittedName>
        <fullName evidence="2">Uncharacterized protein</fullName>
    </submittedName>
</protein>
<feature type="region of interest" description="Disordered" evidence="1">
    <location>
        <begin position="67"/>
        <end position="100"/>
    </location>
</feature>
<organism evidence="2 3">
    <name type="scientific">Dreissena polymorpha</name>
    <name type="common">Zebra mussel</name>
    <name type="synonym">Mytilus polymorpha</name>
    <dbReference type="NCBI Taxonomy" id="45954"/>
    <lineage>
        <taxon>Eukaryota</taxon>
        <taxon>Metazoa</taxon>
        <taxon>Spiralia</taxon>
        <taxon>Lophotrochozoa</taxon>
        <taxon>Mollusca</taxon>
        <taxon>Bivalvia</taxon>
        <taxon>Autobranchia</taxon>
        <taxon>Heteroconchia</taxon>
        <taxon>Euheterodonta</taxon>
        <taxon>Imparidentia</taxon>
        <taxon>Neoheterodontei</taxon>
        <taxon>Myida</taxon>
        <taxon>Dreissenoidea</taxon>
        <taxon>Dreissenidae</taxon>
        <taxon>Dreissena</taxon>
    </lineage>
</organism>